<dbReference type="Proteomes" id="UP001500307">
    <property type="component" value="Unassembled WGS sequence"/>
</dbReference>
<evidence type="ECO:0000313" key="2">
    <source>
        <dbReference type="Proteomes" id="UP001500307"/>
    </source>
</evidence>
<sequence>MSAGKHRRRPDRGSFSSSALVATPGELNLGDVAHDDLAVDLLDAFPVESDPRAQRLLDLMCERGWAGWTRAGAAG</sequence>
<protein>
    <submittedName>
        <fullName evidence="1">Uncharacterized protein</fullName>
    </submittedName>
</protein>
<accession>A0ABP8T6X7</accession>
<gene>
    <name evidence="1" type="ORF">GCM10023176_61050</name>
</gene>
<dbReference type="RefSeq" id="WP_346125314.1">
    <property type="nucleotide sequence ID" value="NZ_BAABGU010000070.1"/>
</dbReference>
<evidence type="ECO:0000313" key="1">
    <source>
        <dbReference type="EMBL" id="GAA4580889.1"/>
    </source>
</evidence>
<name>A0ABP8T6X7_9ACTN</name>
<keyword evidence="2" id="KW-1185">Reference proteome</keyword>
<dbReference type="EMBL" id="BAABGU010000070">
    <property type="protein sequence ID" value="GAA4580889.1"/>
    <property type="molecule type" value="Genomic_DNA"/>
</dbReference>
<comment type="caution">
    <text evidence="1">The sequence shown here is derived from an EMBL/GenBank/DDBJ whole genome shotgun (WGS) entry which is preliminary data.</text>
</comment>
<reference evidence="2" key="1">
    <citation type="journal article" date="2019" name="Int. J. Syst. Evol. Microbiol.">
        <title>The Global Catalogue of Microorganisms (GCM) 10K type strain sequencing project: providing services to taxonomists for standard genome sequencing and annotation.</title>
        <authorList>
            <consortium name="The Broad Institute Genomics Platform"/>
            <consortium name="The Broad Institute Genome Sequencing Center for Infectious Disease"/>
            <person name="Wu L."/>
            <person name="Ma J."/>
        </authorList>
    </citation>
    <scope>NUCLEOTIDE SEQUENCE [LARGE SCALE GENOMIC DNA]</scope>
    <source>
        <strain evidence="2">JCM 3175</strain>
    </source>
</reference>
<organism evidence="1 2">
    <name type="scientific">Micromonospora coerulea</name>
    <dbReference type="NCBI Taxonomy" id="47856"/>
    <lineage>
        <taxon>Bacteria</taxon>
        <taxon>Bacillati</taxon>
        <taxon>Actinomycetota</taxon>
        <taxon>Actinomycetes</taxon>
        <taxon>Micromonosporales</taxon>
        <taxon>Micromonosporaceae</taxon>
        <taxon>Micromonospora</taxon>
    </lineage>
</organism>
<proteinExistence type="predicted"/>